<reference evidence="1" key="1">
    <citation type="submission" date="2021-02" db="EMBL/GenBank/DDBJ databases">
        <authorList>
            <person name="Nowell W R."/>
        </authorList>
    </citation>
    <scope>NUCLEOTIDE SEQUENCE</scope>
</reference>
<evidence type="ECO:0000313" key="1">
    <source>
        <dbReference type="EMBL" id="CAF4157495.1"/>
    </source>
</evidence>
<accession>A0A819YL41</accession>
<feature type="non-terminal residue" evidence="1">
    <location>
        <position position="1"/>
    </location>
</feature>
<comment type="caution">
    <text evidence="1">The sequence shown here is derived from an EMBL/GenBank/DDBJ whole genome shotgun (WGS) entry which is preliminary data.</text>
</comment>
<sequence>AQQIYYQMKHHLTILSPLTFIISVEVENQDPTQITETNRQQLLEILQNLGRNTPTTTTTTGAP</sequence>
<name>A0A819YL41_9BILA</name>
<gene>
    <name evidence="1" type="ORF">KXQ929_LOCUS37616</name>
</gene>
<dbReference type="EMBL" id="CAJOBB010006326">
    <property type="protein sequence ID" value="CAF4157495.1"/>
    <property type="molecule type" value="Genomic_DNA"/>
</dbReference>
<proteinExistence type="predicted"/>
<dbReference type="AlphaFoldDB" id="A0A819YL41"/>
<dbReference type="Proteomes" id="UP000663868">
    <property type="component" value="Unassembled WGS sequence"/>
</dbReference>
<organism evidence="1 2">
    <name type="scientific">Adineta steineri</name>
    <dbReference type="NCBI Taxonomy" id="433720"/>
    <lineage>
        <taxon>Eukaryota</taxon>
        <taxon>Metazoa</taxon>
        <taxon>Spiralia</taxon>
        <taxon>Gnathifera</taxon>
        <taxon>Rotifera</taxon>
        <taxon>Eurotatoria</taxon>
        <taxon>Bdelloidea</taxon>
        <taxon>Adinetida</taxon>
        <taxon>Adinetidae</taxon>
        <taxon>Adineta</taxon>
    </lineage>
</organism>
<protein>
    <submittedName>
        <fullName evidence="1">Uncharacterized protein</fullName>
    </submittedName>
</protein>
<evidence type="ECO:0000313" key="2">
    <source>
        <dbReference type="Proteomes" id="UP000663868"/>
    </source>
</evidence>